<dbReference type="EMBL" id="PSQE01000004">
    <property type="protein sequence ID" value="RHN63157.1"/>
    <property type="molecule type" value="Genomic_DNA"/>
</dbReference>
<accession>A0A396IJQ6</accession>
<evidence type="ECO:0000313" key="2">
    <source>
        <dbReference type="Proteomes" id="UP000265566"/>
    </source>
</evidence>
<dbReference type="AlphaFoldDB" id="A0A396IJQ6"/>
<evidence type="ECO:0000313" key="1">
    <source>
        <dbReference type="EMBL" id="RHN63157.1"/>
    </source>
</evidence>
<gene>
    <name evidence="1" type="ORF">MtrunA17_Chr4g0055271</name>
</gene>
<name>A0A396IJQ6_MEDTR</name>
<dbReference type="Gramene" id="rna25827">
    <property type="protein sequence ID" value="RHN63157.1"/>
    <property type="gene ID" value="gene25827"/>
</dbReference>
<proteinExistence type="predicted"/>
<reference evidence="2" key="1">
    <citation type="journal article" date="2018" name="Nat. Plants">
        <title>Whole-genome landscape of Medicago truncatula symbiotic genes.</title>
        <authorList>
            <person name="Pecrix Y."/>
            <person name="Staton S.E."/>
            <person name="Sallet E."/>
            <person name="Lelandais-Briere C."/>
            <person name="Moreau S."/>
            <person name="Carrere S."/>
            <person name="Blein T."/>
            <person name="Jardinaud M.F."/>
            <person name="Latrasse D."/>
            <person name="Zouine M."/>
            <person name="Zahm M."/>
            <person name="Kreplak J."/>
            <person name="Mayjonade B."/>
            <person name="Satge C."/>
            <person name="Perez M."/>
            <person name="Cauet S."/>
            <person name="Marande W."/>
            <person name="Chantry-Darmon C."/>
            <person name="Lopez-Roques C."/>
            <person name="Bouchez O."/>
            <person name="Berard A."/>
            <person name="Debelle F."/>
            <person name="Munos S."/>
            <person name="Bendahmane A."/>
            <person name="Berges H."/>
            <person name="Niebel A."/>
            <person name="Buitink J."/>
            <person name="Frugier F."/>
            <person name="Benhamed M."/>
            <person name="Crespi M."/>
            <person name="Gouzy J."/>
            <person name="Gamas P."/>
        </authorList>
    </citation>
    <scope>NUCLEOTIDE SEQUENCE [LARGE SCALE GENOMIC DNA]</scope>
    <source>
        <strain evidence="2">cv. Jemalong A17</strain>
    </source>
</reference>
<protein>
    <submittedName>
        <fullName evidence="1">Uncharacterized protein</fullName>
    </submittedName>
</protein>
<sequence>MDQSECGYLPYQQRNTGYTKQFQIQGSLQPKCLIQTLEHHSIQTELLKAGFQSQAASYEGKKH</sequence>
<dbReference type="Proteomes" id="UP000265566">
    <property type="component" value="Chromosome 4"/>
</dbReference>
<comment type="caution">
    <text evidence="1">The sequence shown here is derived from an EMBL/GenBank/DDBJ whole genome shotgun (WGS) entry which is preliminary data.</text>
</comment>
<organism evidence="1 2">
    <name type="scientific">Medicago truncatula</name>
    <name type="common">Barrel medic</name>
    <name type="synonym">Medicago tribuloides</name>
    <dbReference type="NCBI Taxonomy" id="3880"/>
    <lineage>
        <taxon>Eukaryota</taxon>
        <taxon>Viridiplantae</taxon>
        <taxon>Streptophyta</taxon>
        <taxon>Embryophyta</taxon>
        <taxon>Tracheophyta</taxon>
        <taxon>Spermatophyta</taxon>
        <taxon>Magnoliopsida</taxon>
        <taxon>eudicotyledons</taxon>
        <taxon>Gunneridae</taxon>
        <taxon>Pentapetalae</taxon>
        <taxon>rosids</taxon>
        <taxon>fabids</taxon>
        <taxon>Fabales</taxon>
        <taxon>Fabaceae</taxon>
        <taxon>Papilionoideae</taxon>
        <taxon>50 kb inversion clade</taxon>
        <taxon>NPAAA clade</taxon>
        <taxon>Hologalegina</taxon>
        <taxon>IRL clade</taxon>
        <taxon>Trifolieae</taxon>
        <taxon>Medicago</taxon>
    </lineage>
</organism>